<dbReference type="InterPro" id="IPR042240">
    <property type="entry name" value="CHASE_sf"/>
</dbReference>
<keyword evidence="15 21" id="KW-0472">Membrane</keyword>
<evidence type="ECO:0000256" key="19">
    <source>
        <dbReference type="ARBA" id="ARBA00070152"/>
    </source>
</evidence>
<comment type="caution">
    <text evidence="20">Lacks conserved residue(s) required for the propagation of feature annotation.</text>
</comment>
<feature type="transmembrane region" description="Helical" evidence="21">
    <location>
        <begin position="170"/>
        <end position="190"/>
    </location>
</feature>
<evidence type="ECO:0000256" key="8">
    <source>
        <dbReference type="ARBA" id="ARBA00022729"/>
    </source>
</evidence>
<dbReference type="Pfam" id="PF00072">
    <property type="entry name" value="Response_reg"/>
    <property type="match status" value="2"/>
</dbReference>
<keyword evidence="12 21" id="KW-1133">Transmembrane helix</keyword>
<dbReference type="GO" id="GO:0000155">
    <property type="term" value="F:phosphorelay sensor kinase activity"/>
    <property type="evidence" value="ECO:0007669"/>
    <property type="project" value="InterPro"/>
</dbReference>
<dbReference type="InterPro" id="IPR003661">
    <property type="entry name" value="HisK_dim/P_dom"/>
</dbReference>
<keyword evidence="13" id="KW-0902">Two-component regulatory system</keyword>
<dbReference type="InterPro" id="IPR011006">
    <property type="entry name" value="CheY-like_superfamily"/>
</dbReference>
<evidence type="ECO:0000256" key="4">
    <source>
        <dbReference type="ARBA" id="ARBA00022475"/>
    </source>
</evidence>
<feature type="modified residue" description="4-aspartylphosphate" evidence="20">
    <location>
        <position position="1123"/>
    </location>
</feature>
<feature type="transmembrane region" description="Helical" evidence="21">
    <location>
        <begin position="281"/>
        <end position="299"/>
    </location>
</feature>
<evidence type="ECO:0000256" key="16">
    <source>
        <dbReference type="ARBA" id="ARBA00058004"/>
    </source>
</evidence>
<comment type="subunit">
    <text evidence="17">At low DSF concentrations, interacts with RpfF.</text>
</comment>
<evidence type="ECO:0000256" key="14">
    <source>
        <dbReference type="ARBA" id="ARBA00023026"/>
    </source>
</evidence>
<feature type="transmembrane region" description="Helical" evidence="21">
    <location>
        <begin position="97"/>
        <end position="116"/>
    </location>
</feature>
<evidence type="ECO:0000313" key="25">
    <source>
        <dbReference type="EMBL" id="MYN45835.1"/>
    </source>
</evidence>
<keyword evidence="10" id="KW-0418">Kinase</keyword>
<comment type="function">
    <text evidence="16">Member of the two-component regulatory system BvgS/BvgA. Phosphorylates BvgA via a four-step phosphorelay in response to environmental signals.</text>
</comment>
<dbReference type="PANTHER" id="PTHR45339:SF1">
    <property type="entry name" value="HYBRID SIGNAL TRANSDUCTION HISTIDINE KINASE J"/>
    <property type="match status" value="1"/>
</dbReference>
<evidence type="ECO:0000256" key="3">
    <source>
        <dbReference type="ARBA" id="ARBA00012438"/>
    </source>
</evidence>
<comment type="subcellular location">
    <subcellularLocation>
        <location evidence="2">Cell membrane</location>
        <topology evidence="2">Multi-pass membrane protein</topology>
    </subcellularLocation>
</comment>
<evidence type="ECO:0000256" key="21">
    <source>
        <dbReference type="SAM" id="Phobius"/>
    </source>
</evidence>
<feature type="transmembrane region" description="Helical" evidence="21">
    <location>
        <begin position="230"/>
        <end position="247"/>
    </location>
</feature>
<accession>A0A845I230</accession>
<proteinExistence type="predicted"/>
<dbReference type="Gene3D" id="3.30.565.10">
    <property type="entry name" value="Histidine kinase-like ATPase, C-terminal domain"/>
    <property type="match status" value="1"/>
</dbReference>
<evidence type="ECO:0000256" key="17">
    <source>
        <dbReference type="ARBA" id="ARBA00064003"/>
    </source>
</evidence>
<dbReference type="SMART" id="SM00388">
    <property type="entry name" value="HisKA"/>
    <property type="match status" value="1"/>
</dbReference>
<dbReference type="Proteomes" id="UP000444316">
    <property type="component" value="Unassembled WGS sequence"/>
</dbReference>
<dbReference type="AlphaFoldDB" id="A0A845I230"/>
<dbReference type="EMBL" id="WWCL01000002">
    <property type="protein sequence ID" value="MYN45835.1"/>
    <property type="molecule type" value="Genomic_DNA"/>
</dbReference>
<dbReference type="SUPFAM" id="SSF55874">
    <property type="entry name" value="ATPase domain of HSP90 chaperone/DNA topoisomerase II/histidine kinase"/>
    <property type="match status" value="1"/>
</dbReference>
<dbReference type="Gene3D" id="3.30.450.350">
    <property type="entry name" value="CHASE domain"/>
    <property type="match status" value="1"/>
</dbReference>
<dbReference type="RefSeq" id="WP_161035383.1">
    <property type="nucleotide sequence ID" value="NZ_WWCL01000002.1"/>
</dbReference>
<dbReference type="GO" id="GO:0005886">
    <property type="term" value="C:plasma membrane"/>
    <property type="evidence" value="ECO:0007669"/>
    <property type="project" value="UniProtKB-SubCell"/>
</dbReference>
<dbReference type="EC" id="2.7.13.3" evidence="3"/>
<evidence type="ECO:0000256" key="7">
    <source>
        <dbReference type="ARBA" id="ARBA00022692"/>
    </source>
</evidence>
<evidence type="ECO:0000313" key="26">
    <source>
        <dbReference type="Proteomes" id="UP000444316"/>
    </source>
</evidence>
<evidence type="ECO:0000256" key="6">
    <source>
        <dbReference type="ARBA" id="ARBA00022679"/>
    </source>
</evidence>
<evidence type="ECO:0000259" key="24">
    <source>
        <dbReference type="PROSITE" id="PS50839"/>
    </source>
</evidence>
<dbReference type="SUPFAM" id="SSF47384">
    <property type="entry name" value="Homodimeric domain of signal transducing histidine kinase"/>
    <property type="match status" value="1"/>
</dbReference>
<dbReference type="Pfam" id="PF05231">
    <property type="entry name" value="MASE1"/>
    <property type="match status" value="1"/>
</dbReference>
<keyword evidence="14" id="KW-0843">Virulence</keyword>
<dbReference type="Pfam" id="PF00512">
    <property type="entry name" value="HisKA"/>
    <property type="match status" value="1"/>
</dbReference>
<evidence type="ECO:0000256" key="18">
    <source>
        <dbReference type="ARBA" id="ARBA00068150"/>
    </source>
</evidence>
<feature type="transmembrane region" description="Helical" evidence="21">
    <location>
        <begin position="254"/>
        <end position="275"/>
    </location>
</feature>
<evidence type="ECO:0000256" key="13">
    <source>
        <dbReference type="ARBA" id="ARBA00023012"/>
    </source>
</evidence>
<comment type="catalytic activity">
    <reaction evidence="1">
        <text>ATP + protein L-histidine = ADP + protein N-phospho-L-histidine.</text>
        <dbReference type="EC" id="2.7.13.3"/>
    </reaction>
</comment>
<dbReference type="InterPro" id="IPR004358">
    <property type="entry name" value="Sig_transdc_His_kin-like_C"/>
</dbReference>
<feature type="transmembrane region" description="Helical" evidence="21">
    <location>
        <begin position="54"/>
        <end position="77"/>
    </location>
</feature>
<dbReference type="InterPro" id="IPR001789">
    <property type="entry name" value="Sig_transdc_resp-reg_receiver"/>
</dbReference>
<organism evidence="25 26">
    <name type="scientific">Duganella fentianensis</name>
    <dbReference type="NCBI Taxonomy" id="2692177"/>
    <lineage>
        <taxon>Bacteria</taxon>
        <taxon>Pseudomonadati</taxon>
        <taxon>Pseudomonadota</taxon>
        <taxon>Betaproteobacteria</taxon>
        <taxon>Burkholderiales</taxon>
        <taxon>Oxalobacteraceae</taxon>
        <taxon>Telluria group</taxon>
        <taxon>Duganella</taxon>
    </lineage>
</organism>
<dbReference type="Gene3D" id="3.40.50.2300">
    <property type="match status" value="2"/>
</dbReference>
<protein>
    <recommendedName>
        <fullName evidence="18">Sensory/regulatory protein RpfC</fullName>
        <ecNumber evidence="3">2.7.13.3</ecNumber>
    </recommendedName>
    <alternativeName>
        <fullName evidence="19">Virulence sensor protein BvgS</fullName>
    </alternativeName>
</protein>
<dbReference type="SMART" id="SM01079">
    <property type="entry name" value="CHASE"/>
    <property type="match status" value="1"/>
</dbReference>
<keyword evidence="5 20" id="KW-0597">Phosphoprotein</keyword>
<evidence type="ECO:0000256" key="11">
    <source>
        <dbReference type="ARBA" id="ARBA00022840"/>
    </source>
</evidence>
<gene>
    <name evidence="25" type="ORF">GTP23_12335</name>
</gene>
<dbReference type="PRINTS" id="PR00344">
    <property type="entry name" value="BCTRLSENSOR"/>
</dbReference>
<dbReference type="InterPro" id="IPR036890">
    <property type="entry name" value="HATPase_C_sf"/>
</dbReference>
<evidence type="ECO:0000256" key="5">
    <source>
        <dbReference type="ARBA" id="ARBA00022553"/>
    </source>
</evidence>
<feature type="transmembrane region" description="Helical" evidence="21">
    <location>
        <begin position="137"/>
        <end position="158"/>
    </location>
</feature>
<dbReference type="Gene3D" id="1.10.287.130">
    <property type="match status" value="1"/>
</dbReference>
<keyword evidence="4" id="KW-1003">Cell membrane</keyword>
<sequence>MTAMPDAQPSTATTRLPYLALVMALTACYFLFARASLLLAFAHSNATPVWPPSGIAFAAMLAFGYRVWPAILIGATFANLATFVGNGLAPDLSTNLISLLIGAGNTLEAAAGVWLARHYACVRQPFSQLQDVYKFALIGLLMCVLAAVLGSGVLYLGGLVSWTALPTVMLTWWVGDMAGVLLVTPALLAWRPSQGAYRLSWQAALSVLVLLAMIAAIFARQYSAGEGDGWLPYLLILCVAWAAQRYAQRGASLCCLLIAAGAVLGTIRGLGPFAVGTLNDALIALASYVVLCSVIGMVLSADDYERHRARDRMRSQNAAHWATLLAGIALTVVVWQLVALSTERRARDQFDGRAADIAERISRRMDLYASGLRGARALFRVEAEPTRAQWHAFTEALDIRNSMPGMLGLGYAALIPHQQREQAEAQIRQHDRSDFHIWSLPGASPGPAAGVVLYLEPASGANLRAFGYDMMSEPIRRQAMLEAARLGEPVLTGRVVLVQEGPGQGQPGFLMYFPIYHQQAQLPRGRAAAALRMDALNGFSYSPIRAEEMLAGLLGPADDGLMLEVFDGDSTAAGNLLYASDSRQPAELEQYPNPYQRLLPLDLLRHRWTLRLTSLPAFENSIDRQKSHIVLLAGAIISLLFFGVVRALTARQTYASALAEEKTAALRESEASLIVARDLAEAASRAKSEFVANMSHEIRTPLNAVLGMTQLLNNTTLSAEQQKYLDMIGSSGTALLNILNDVLDLSKIEAGRMELAPVQFSLQSVLDAVATIMTVNASEKNLELAIGVDPGVPQALSGDSHRLQQILVNLVGNAIKFTEKGRVALLVERASASGEAVTLRFSVSDTGIGIPQEQRSLLFAPFSQADASMTRRFGGTGLGLAISRRIAALMGGEIEVDSTPGVGSVFTLRIPLRYGMPPASDDAPLPSQHVLLIEADALAADYLQRNIASLGWRCSHASSGEQALQLLGSGQASFDAILLAWNLPGMDGLATMQAIRAARPVDCPAIVLLTSAYGQGQLLQHREAELANATLLKPVTPARLYDALRSTLRHTPTTAASADLGAVAALRIDGVRLLLVEDNPLNQLVAQSMLSYAGATLETVDNGRAALDLLRTDSQRFDLVLMDVQMPEMDGFEATMRIRSELKLSLPVLAMTAGVMQSERQQCIASGMNDFIAKPVDIDQMLRTIRRNLPPRRPT</sequence>
<evidence type="ECO:0000256" key="9">
    <source>
        <dbReference type="ARBA" id="ARBA00022741"/>
    </source>
</evidence>
<dbReference type="CDD" id="cd17546">
    <property type="entry name" value="REC_hyHK_CKI1_RcsC-like"/>
    <property type="match status" value="2"/>
</dbReference>
<evidence type="ECO:0000256" key="12">
    <source>
        <dbReference type="ARBA" id="ARBA00022989"/>
    </source>
</evidence>
<feature type="domain" description="Histidine kinase" evidence="22">
    <location>
        <begin position="693"/>
        <end position="914"/>
    </location>
</feature>
<dbReference type="PROSITE" id="PS50839">
    <property type="entry name" value="CHASE"/>
    <property type="match status" value="1"/>
</dbReference>
<dbReference type="SMART" id="SM00387">
    <property type="entry name" value="HATPase_c"/>
    <property type="match status" value="1"/>
</dbReference>
<feature type="domain" description="Response regulatory" evidence="23">
    <location>
        <begin position="929"/>
        <end position="1048"/>
    </location>
</feature>
<dbReference type="PANTHER" id="PTHR45339">
    <property type="entry name" value="HYBRID SIGNAL TRANSDUCTION HISTIDINE KINASE J"/>
    <property type="match status" value="1"/>
</dbReference>
<keyword evidence="11" id="KW-0067">ATP-binding</keyword>
<dbReference type="Pfam" id="PF03924">
    <property type="entry name" value="CHASE"/>
    <property type="match status" value="1"/>
</dbReference>
<comment type="caution">
    <text evidence="25">The sequence shown here is derived from an EMBL/GenBank/DDBJ whole genome shotgun (WGS) entry which is preliminary data.</text>
</comment>
<evidence type="ECO:0000256" key="2">
    <source>
        <dbReference type="ARBA" id="ARBA00004651"/>
    </source>
</evidence>
<evidence type="ECO:0000256" key="10">
    <source>
        <dbReference type="ARBA" id="ARBA00022777"/>
    </source>
</evidence>
<dbReference type="InterPro" id="IPR005467">
    <property type="entry name" value="His_kinase_dom"/>
</dbReference>
<dbReference type="FunFam" id="1.10.287.130:FF:000002">
    <property type="entry name" value="Two-component osmosensing histidine kinase"/>
    <property type="match status" value="1"/>
</dbReference>
<keyword evidence="8" id="KW-0732">Signal</keyword>
<dbReference type="SMART" id="SM00448">
    <property type="entry name" value="REC"/>
    <property type="match status" value="2"/>
</dbReference>
<keyword evidence="7 21" id="KW-0812">Transmembrane</keyword>
<evidence type="ECO:0000259" key="23">
    <source>
        <dbReference type="PROSITE" id="PS50110"/>
    </source>
</evidence>
<feature type="transmembrane region" description="Helical" evidence="21">
    <location>
        <begin position="199"/>
        <end position="218"/>
    </location>
</feature>
<dbReference type="InterPro" id="IPR007895">
    <property type="entry name" value="MASE1"/>
</dbReference>
<evidence type="ECO:0000259" key="22">
    <source>
        <dbReference type="PROSITE" id="PS50109"/>
    </source>
</evidence>
<feature type="transmembrane region" description="Helical" evidence="21">
    <location>
        <begin position="20"/>
        <end position="42"/>
    </location>
</feature>
<keyword evidence="6" id="KW-0808">Transferase</keyword>
<feature type="domain" description="Response regulatory" evidence="23">
    <location>
        <begin position="1072"/>
        <end position="1189"/>
    </location>
</feature>
<dbReference type="FunFam" id="3.30.565.10:FF:000010">
    <property type="entry name" value="Sensor histidine kinase RcsC"/>
    <property type="match status" value="1"/>
</dbReference>
<evidence type="ECO:0000256" key="15">
    <source>
        <dbReference type="ARBA" id="ARBA00023136"/>
    </source>
</evidence>
<dbReference type="CDD" id="cd16922">
    <property type="entry name" value="HATPase_EvgS-ArcB-TorS-like"/>
    <property type="match status" value="1"/>
</dbReference>
<dbReference type="SUPFAM" id="SSF52172">
    <property type="entry name" value="CheY-like"/>
    <property type="match status" value="2"/>
</dbReference>
<dbReference type="Pfam" id="PF02518">
    <property type="entry name" value="HATPase_c"/>
    <property type="match status" value="1"/>
</dbReference>
<dbReference type="PROSITE" id="PS50110">
    <property type="entry name" value="RESPONSE_REGULATORY"/>
    <property type="match status" value="2"/>
</dbReference>
<keyword evidence="26" id="KW-1185">Reference proteome</keyword>
<evidence type="ECO:0000256" key="20">
    <source>
        <dbReference type="PROSITE-ProRule" id="PRU00169"/>
    </source>
</evidence>
<reference evidence="25" key="1">
    <citation type="submission" date="2019-12" db="EMBL/GenBank/DDBJ databases">
        <title>Novel species isolated from a subtropical stream in China.</title>
        <authorList>
            <person name="Lu H."/>
        </authorList>
    </citation>
    <scope>NUCLEOTIDE SEQUENCE [LARGE SCALE GENOMIC DNA]</scope>
    <source>
        <strain evidence="25">FT93W</strain>
    </source>
</reference>
<feature type="transmembrane region" description="Helical" evidence="21">
    <location>
        <begin position="319"/>
        <end position="338"/>
    </location>
</feature>
<evidence type="ECO:0000256" key="1">
    <source>
        <dbReference type="ARBA" id="ARBA00000085"/>
    </source>
</evidence>
<dbReference type="InterPro" id="IPR003594">
    <property type="entry name" value="HATPase_dom"/>
</dbReference>
<dbReference type="InterPro" id="IPR036097">
    <property type="entry name" value="HisK_dim/P_sf"/>
</dbReference>
<dbReference type="PROSITE" id="PS50109">
    <property type="entry name" value="HIS_KIN"/>
    <property type="match status" value="1"/>
</dbReference>
<name>A0A845I230_9BURK</name>
<feature type="domain" description="CHASE" evidence="24">
    <location>
        <begin position="381"/>
        <end position="611"/>
    </location>
</feature>
<dbReference type="CDD" id="cd00082">
    <property type="entry name" value="HisKA"/>
    <property type="match status" value="1"/>
</dbReference>
<dbReference type="GO" id="GO:0005524">
    <property type="term" value="F:ATP binding"/>
    <property type="evidence" value="ECO:0007669"/>
    <property type="project" value="UniProtKB-KW"/>
</dbReference>
<keyword evidence="9" id="KW-0547">Nucleotide-binding</keyword>
<dbReference type="InterPro" id="IPR006189">
    <property type="entry name" value="CHASE_dom"/>
</dbReference>